<sequence>MTSYLLSLPNELLLSAFKHLAPEPLAIGSSPKLSRHYIQRRGTLRELYPVSRGVSQTPGGRRPRQPLPLSSPTYFLFREFGGVTRLDYHRDAAGWNEVLCHLDDGGPADNQALKKNTMAKTVHRIEELRFYSSRTARVTHLSAFTNLRHLTIDTVCLLRLRPYDCEAVEEPGASSPPDVLSPNLEKLVPMEK</sequence>
<evidence type="ECO:0000313" key="2">
    <source>
        <dbReference type="EMBL" id="RYO91001.1"/>
    </source>
</evidence>
<name>A0ABY0HDH4_9PEZI</name>
<evidence type="ECO:0000256" key="1">
    <source>
        <dbReference type="SAM" id="MobiDB-lite"/>
    </source>
</evidence>
<protein>
    <recommendedName>
        <fullName evidence="4">F-box domain-containing protein</fullName>
    </recommendedName>
</protein>
<evidence type="ECO:0000313" key="3">
    <source>
        <dbReference type="Proteomes" id="UP000294003"/>
    </source>
</evidence>
<proteinExistence type="predicted"/>
<feature type="region of interest" description="Disordered" evidence="1">
    <location>
        <begin position="169"/>
        <end position="192"/>
    </location>
</feature>
<gene>
    <name evidence="2" type="ORF">DL762_002432</name>
</gene>
<dbReference type="Proteomes" id="UP000294003">
    <property type="component" value="Unassembled WGS sequence"/>
</dbReference>
<evidence type="ECO:0008006" key="4">
    <source>
        <dbReference type="Google" id="ProtNLM"/>
    </source>
</evidence>
<keyword evidence="3" id="KW-1185">Reference proteome</keyword>
<organism evidence="2 3">
    <name type="scientific">Monosporascus cannonballus</name>
    <dbReference type="NCBI Taxonomy" id="155416"/>
    <lineage>
        <taxon>Eukaryota</taxon>
        <taxon>Fungi</taxon>
        <taxon>Dikarya</taxon>
        <taxon>Ascomycota</taxon>
        <taxon>Pezizomycotina</taxon>
        <taxon>Sordariomycetes</taxon>
        <taxon>Xylariomycetidae</taxon>
        <taxon>Xylariales</taxon>
        <taxon>Xylariales incertae sedis</taxon>
        <taxon>Monosporascus</taxon>
    </lineage>
</organism>
<accession>A0ABY0HDH4</accession>
<comment type="caution">
    <text evidence="2">The sequence shown here is derived from an EMBL/GenBank/DDBJ whole genome shotgun (WGS) entry which is preliminary data.</text>
</comment>
<reference evidence="2 3" key="1">
    <citation type="submission" date="2018-06" db="EMBL/GenBank/DDBJ databases">
        <title>Complete Genomes of Monosporascus.</title>
        <authorList>
            <person name="Robinson A.J."/>
            <person name="Natvig D.O."/>
        </authorList>
    </citation>
    <scope>NUCLEOTIDE SEQUENCE [LARGE SCALE GENOMIC DNA]</scope>
    <source>
        <strain evidence="2 3">CBS 609.92</strain>
    </source>
</reference>
<dbReference type="EMBL" id="QJNS01000046">
    <property type="protein sequence ID" value="RYO91001.1"/>
    <property type="molecule type" value="Genomic_DNA"/>
</dbReference>